<organism evidence="2 3">
    <name type="scientific">Hymenobacter lapidiphilus</name>
    <dbReference type="NCBI Taxonomy" id="2608003"/>
    <lineage>
        <taxon>Bacteria</taxon>
        <taxon>Pseudomonadati</taxon>
        <taxon>Bacteroidota</taxon>
        <taxon>Cytophagia</taxon>
        <taxon>Cytophagales</taxon>
        <taxon>Hymenobacteraceae</taxon>
        <taxon>Hymenobacter</taxon>
    </lineage>
</organism>
<accession>A0A7Y7PSY5</accession>
<dbReference type="InterPro" id="IPR053842">
    <property type="entry name" value="NikA-like"/>
</dbReference>
<sequence length="119" mass="13065">MDAPMIPDEPRPKRNGGRPRNPEARPDRATVRFTKIEYLAVKRRAQSARLTVAEYCRQAVLTGQVLPTPDPAALPALHELRALGNTLNQLVKKAHADGVRSIAVKADALLDELNKLLAV</sequence>
<feature type="region of interest" description="Disordered" evidence="1">
    <location>
        <begin position="1"/>
        <end position="28"/>
    </location>
</feature>
<evidence type="ECO:0000313" key="2">
    <source>
        <dbReference type="EMBL" id="NVO33107.1"/>
    </source>
</evidence>
<evidence type="ECO:0000256" key="1">
    <source>
        <dbReference type="SAM" id="MobiDB-lite"/>
    </source>
</evidence>
<gene>
    <name evidence="2" type="ORF">HW554_18010</name>
</gene>
<dbReference type="Pfam" id="PF21983">
    <property type="entry name" value="NikA-like"/>
    <property type="match status" value="1"/>
</dbReference>
<keyword evidence="3" id="KW-1185">Reference proteome</keyword>
<dbReference type="AlphaFoldDB" id="A0A7Y7PSY5"/>
<proteinExistence type="predicted"/>
<reference evidence="2 3" key="1">
    <citation type="submission" date="2020-05" db="EMBL/GenBank/DDBJ databases">
        <title>Hymenobacter terrestris sp. nov. and Hymenobacter lapidiphilus sp. nov., isolated from regoliths in Antarctica.</title>
        <authorList>
            <person name="Sedlacek I."/>
            <person name="Pantucek R."/>
            <person name="Zeman M."/>
            <person name="Holochova P."/>
            <person name="Kralova S."/>
            <person name="Stankova E."/>
            <person name="Sedo O."/>
            <person name="Micenkova L."/>
            <person name="Svec P."/>
            <person name="Gupta V."/>
            <person name="Sood U."/>
            <person name="Korpole U.S."/>
            <person name="Lal R."/>
        </authorList>
    </citation>
    <scope>NUCLEOTIDE SEQUENCE [LARGE SCALE GENOMIC DNA]</scope>
    <source>
        <strain evidence="2 3">P5342</strain>
    </source>
</reference>
<dbReference type="RefSeq" id="WP_176909944.1">
    <property type="nucleotide sequence ID" value="NZ_JABKAU010000049.1"/>
</dbReference>
<dbReference type="EMBL" id="JABKAU010000049">
    <property type="protein sequence ID" value="NVO33107.1"/>
    <property type="molecule type" value="Genomic_DNA"/>
</dbReference>
<protein>
    <submittedName>
        <fullName evidence="2">Plasmid mobilization relaxosome protein MobC</fullName>
    </submittedName>
</protein>
<dbReference type="Proteomes" id="UP000565521">
    <property type="component" value="Unassembled WGS sequence"/>
</dbReference>
<comment type="caution">
    <text evidence="2">The sequence shown here is derived from an EMBL/GenBank/DDBJ whole genome shotgun (WGS) entry which is preliminary data.</text>
</comment>
<name>A0A7Y7PSY5_9BACT</name>
<evidence type="ECO:0000313" key="3">
    <source>
        <dbReference type="Proteomes" id="UP000565521"/>
    </source>
</evidence>